<evidence type="ECO:0000313" key="4">
    <source>
        <dbReference type="EMBL" id="GEN10143.1"/>
    </source>
</evidence>
<feature type="region of interest" description="Disordered" evidence="2">
    <location>
        <begin position="1235"/>
        <end position="1309"/>
    </location>
</feature>
<feature type="signal peptide" evidence="3">
    <location>
        <begin position="1"/>
        <end position="24"/>
    </location>
</feature>
<dbReference type="Proteomes" id="UP000321514">
    <property type="component" value="Unassembled WGS sequence"/>
</dbReference>
<evidence type="ECO:0000313" key="5">
    <source>
        <dbReference type="EMBL" id="SEU35384.1"/>
    </source>
</evidence>
<feature type="chain" id="PRO_5023101121" evidence="3">
    <location>
        <begin position="25"/>
        <end position="1309"/>
    </location>
</feature>
<feature type="compositionally biased region" description="Gly residues" evidence="2">
    <location>
        <begin position="1293"/>
        <end position="1309"/>
    </location>
</feature>
<dbReference type="EMBL" id="BJXR01000037">
    <property type="protein sequence ID" value="GEN10143.1"/>
    <property type="molecule type" value="Genomic_DNA"/>
</dbReference>
<organism evidence="4 7">
    <name type="scientific">Myxococcus fulvus</name>
    <dbReference type="NCBI Taxonomy" id="33"/>
    <lineage>
        <taxon>Bacteria</taxon>
        <taxon>Pseudomonadati</taxon>
        <taxon>Myxococcota</taxon>
        <taxon>Myxococcia</taxon>
        <taxon>Myxococcales</taxon>
        <taxon>Cystobacterineae</taxon>
        <taxon>Myxococcaceae</taxon>
        <taxon>Myxococcus</taxon>
    </lineage>
</organism>
<comment type="caution">
    <text evidence="4">The sequence shown here is derived from an EMBL/GenBank/DDBJ whole genome shotgun (WGS) entry which is preliminary data.</text>
</comment>
<evidence type="ECO:0000313" key="6">
    <source>
        <dbReference type="Proteomes" id="UP000183760"/>
    </source>
</evidence>
<feature type="compositionally biased region" description="Basic and acidic residues" evidence="2">
    <location>
        <begin position="1248"/>
        <end position="1259"/>
    </location>
</feature>
<keyword evidence="6" id="KW-1185">Reference proteome</keyword>
<dbReference type="Proteomes" id="UP000183760">
    <property type="component" value="Unassembled WGS sequence"/>
</dbReference>
<dbReference type="RefSeq" id="WP_074957835.1">
    <property type="nucleotide sequence ID" value="NZ_BJXR01000037.1"/>
</dbReference>
<feature type="compositionally biased region" description="Low complexity" evidence="2">
    <location>
        <begin position="1260"/>
        <end position="1292"/>
    </location>
</feature>
<evidence type="ECO:0000256" key="2">
    <source>
        <dbReference type="SAM" id="MobiDB-lite"/>
    </source>
</evidence>
<accession>A0A511T984</accession>
<protein>
    <submittedName>
        <fullName evidence="4">Uncharacterized protein</fullName>
    </submittedName>
</protein>
<dbReference type="EMBL" id="FOIB01000010">
    <property type="protein sequence ID" value="SEU35384.1"/>
    <property type="molecule type" value="Genomic_DNA"/>
</dbReference>
<evidence type="ECO:0000313" key="7">
    <source>
        <dbReference type="Proteomes" id="UP000321514"/>
    </source>
</evidence>
<feature type="compositionally biased region" description="Basic and acidic residues" evidence="2">
    <location>
        <begin position="424"/>
        <end position="435"/>
    </location>
</feature>
<sequence length="1309" mass="140587">MTHGLPRFAFLVVLFLLAAPPVDAAREPRRVTSATSVIGAWKESQHLYVKGDVGVTDAQLEDLEAWLTEEAPRWTVVLMSDAEGERYVDAEGTTFRDIDAALHALGKGLSNRTGFGALKNPRTKAPDGTVLLISLAERRLSYFASETKDERRLGEDRWAGSLDSRAVEAMRNGGRLIDAVKNTVDSIETQLRAALDREEVERTRRIEALRTNLVALQKELPGLEERRASVFRSAIPPGLPAAAVDLDGAGKTLLQALALLTPPEKADLAKATSLYDGLRADLEGLRAAMESRRLASDRLKVLEAALESLPGHRYAGFAKPQLEALDTAVENANAAVRDMSPSHRDALVAAESARVKVAEALTSAEKDERRLREIDEVLKALEALPTAEAVQDVLSRARAAQQKARETFESRSQLHRFAMDESEEALRRAERETQKAQKARRMRDTGATAGGAGLLLAGVLARRRRNASRRTAIEQHERFRTVVDEKTQALFDLLERTHLVAGKSRDDIARRFEGLTRERGQQLASNVDELFLLVTAAARVLHRAEDLLAGSGPLNGLGAHLGTSRYEKVTELLRDAPIVFHPDEGVEGVLRGPRSHAQRLIGDVKSYQPFSLSFLDLLEAFNSHAERGLTLVDALESVPQVALDAVNALETFCARLRSLTPGVEVLRVKQVVALVVPSLESLVAAARPLLAKDPMAAVEGPLTEGGRRLEDAEALVAVMESAVGQVAPAVERAGAALVKAGLSRRWLEDALAARGEATEKVAKALLEAPVGDSVATLAQSFTALAGQAAETSDLVKLAARAQDELGRAQKETASAREALGHELDKPASALLNEPESNPTDRHSVGANMLATGREALAEGRLETAREALDAVLARVDEVRVIIASSREARKTFASRRDACREEARRLETRVADGTVLLESLLKRYRPTALRLRPEDPVHPEANGTVQDNLTEVGRHRLDAASKLKAAELAFAEARLLASADLLGQVERLHALMHARLMEVEEKARRLQAAEEHNAGVLLAARGLLAACTADVSDARVMRSTVKARDAAQGLLQAAVQTTESRPADPFAAGEKLAAACLSLEQVRQSVARDRALHAQAQDGLASAERAVSAADVWIRQAANDGIADSRATVVAVNALLSLGKDLSKAQAEFGKPHGDWASVDTLAGRIASDAARRTADLRGELRSAEQAANAIHGAAELVREAGSWRGRPGGSYLDEARRSLDRGLYVEAEQAAGKASRAASDAIVEAEEERRREEARSRESSWSSSSSSSSSSWSSSSSSSSSSSDSGFSSSSYGGGSSGSGSGFGSSSW</sequence>
<gene>
    <name evidence="4" type="ORF">MFU01_51800</name>
    <name evidence="5" type="ORF">SAMN05443572_110261</name>
</gene>
<reference evidence="5 6" key="1">
    <citation type="submission" date="2016-10" db="EMBL/GenBank/DDBJ databases">
        <authorList>
            <person name="Varghese N."/>
            <person name="Submissions S."/>
        </authorList>
    </citation>
    <scope>NUCLEOTIDE SEQUENCE [LARGE SCALE GENOMIC DNA]</scope>
    <source>
        <strain evidence="5 6">DSM 16525</strain>
    </source>
</reference>
<name>A0A511T984_MYXFU</name>
<feature type="region of interest" description="Disordered" evidence="2">
    <location>
        <begin position="419"/>
        <end position="445"/>
    </location>
</feature>
<evidence type="ECO:0000256" key="3">
    <source>
        <dbReference type="SAM" id="SignalP"/>
    </source>
</evidence>
<evidence type="ECO:0000256" key="1">
    <source>
        <dbReference type="SAM" id="Coils"/>
    </source>
</evidence>
<proteinExistence type="predicted"/>
<keyword evidence="1" id="KW-0175">Coiled coil</keyword>
<keyword evidence="3" id="KW-0732">Signal</keyword>
<reference evidence="4 7" key="2">
    <citation type="submission" date="2019-07" db="EMBL/GenBank/DDBJ databases">
        <title>Whole genome shotgun sequence of Myxococcus fulvus NBRC 100333.</title>
        <authorList>
            <person name="Hosoyama A."/>
            <person name="Uohara A."/>
            <person name="Ohji S."/>
            <person name="Ichikawa N."/>
        </authorList>
    </citation>
    <scope>NUCLEOTIDE SEQUENCE [LARGE SCALE GENOMIC DNA]</scope>
    <source>
        <strain evidence="4 7">NBRC 100333</strain>
    </source>
</reference>
<feature type="coiled-coil region" evidence="1">
    <location>
        <begin position="177"/>
        <end position="226"/>
    </location>
</feature>